<proteinExistence type="predicted"/>
<dbReference type="Proteomes" id="UP000006048">
    <property type="component" value="Chromosome"/>
</dbReference>
<keyword evidence="3" id="KW-1185">Reference proteome</keyword>
<feature type="chain" id="PRO_5003685970" description="Lipoprotein" evidence="1">
    <location>
        <begin position="24"/>
        <end position="425"/>
    </location>
</feature>
<dbReference type="KEGG" id="tpx:Turpa_2367"/>
<dbReference type="STRING" id="869212.Turpa_2367"/>
<evidence type="ECO:0000313" key="2">
    <source>
        <dbReference type="EMBL" id="AFM13010.1"/>
    </source>
</evidence>
<gene>
    <name evidence="2" type="ordered locus">Turpa_2367</name>
</gene>
<name>I4B6V3_TURPD</name>
<accession>I4B6V3</accession>
<dbReference type="AlphaFoldDB" id="I4B6V3"/>
<evidence type="ECO:0008006" key="4">
    <source>
        <dbReference type="Google" id="ProtNLM"/>
    </source>
</evidence>
<dbReference type="RefSeq" id="WP_014803516.1">
    <property type="nucleotide sequence ID" value="NC_018020.1"/>
</dbReference>
<organism evidence="2 3">
    <name type="scientific">Turneriella parva (strain ATCC BAA-1111 / DSM 21527 / NCTC 11395 / H)</name>
    <name type="common">Leptospira parva</name>
    <dbReference type="NCBI Taxonomy" id="869212"/>
    <lineage>
        <taxon>Bacteria</taxon>
        <taxon>Pseudomonadati</taxon>
        <taxon>Spirochaetota</taxon>
        <taxon>Spirochaetia</taxon>
        <taxon>Leptospirales</taxon>
        <taxon>Leptospiraceae</taxon>
        <taxon>Turneriella</taxon>
    </lineage>
</organism>
<reference evidence="2 3" key="1">
    <citation type="submission" date="2012-06" db="EMBL/GenBank/DDBJ databases">
        <title>The complete chromosome of genome of Turneriella parva DSM 21527.</title>
        <authorList>
            <consortium name="US DOE Joint Genome Institute (JGI-PGF)"/>
            <person name="Lucas S."/>
            <person name="Han J."/>
            <person name="Lapidus A."/>
            <person name="Bruce D."/>
            <person name="Goodwin L."/>
            <person name="Pitluck S."/>
            <person name="Peters L."/>
            <person name="Kyrpides N."/>
            <person name="Mavromatis K."/>
            <person name="Ivanova N."/>
            <person name="Mikhailova N."/>
            <person name="Chertkov O."/>
            <person name="Detter J.C."/>
            <person name="Tapia R."/>
            <person name="Han C."/>
            <person name="Land M."/>
            <person name="Hauser L."/>
            <person name="Markowitz V."/>
            <person name="Cheng J.-F."/>
            <person name="Hugenholtz P."/>
            <person name="Woyke T."/>
            <person name="Wu D."/>
            <person name="Gronow S."/>
            <person name="Wellnitz S."/>
            <person name="Brambilla E."/>
            <person name="Klenk H.-P."/>
            <person name="Eisen J.A."/>
        </authorList>
    </citation>
    <scope>NUCLEOTIDE SEQUENCE [LARGE SCALE GENOMIC DNA]</scope>
    <source>
        <strain evidence="3">ATCC BAA-1111 / DSM 21527 / NCTC 11395 / H</strain>
    </source>
</reference>
<dbReference type="EMBL" id="CP002959">
    <property type="protein sequence ID" value="AFM13010.1"/>
    <property type="molecule type" value="Genomic_DNA"/>
</dbReference>
<evidence type="ECO:0000313" key="3">
    <source>
        <dbReference type="Proteomes" id="UP000006048"/>
    </source>
</evidence>
<dbReference type="HOGENOM" id="CLU_645489_0_0_12"/>
<dbReference type="PROSITE" id="PS51257">
    <property type="entry name" value="PROKAR_LIPOPROTEIN"/>
    <property type="match status" value="1"/>
</dbReference>
<protein>
    <recommendedName>
        <fullName evidence="4">Lipoprotein</fullName>
    </recommendedName>
</protein>
<feature type="signal peptide" evidence="1">
    <location>
        <begin position="1"/>
        <end position="23"/>
    </location>
</feature>
<keyword evidence="1" id="KW-0732">Signal</keyword>
<sequence length="425" mass="45997">MKRISIWITLMVFILACSQGGGGSGSGGTSGTPSGGTTTPASTAKWTTTERYHCATGLTGFDTCNSLHGFTGNGNYYIAYSARTVSGSSRFAIDLLNSSFTKVGDFAAVLPGATTSVYYTLMDTNHDNVIFHSWAGLGTGVSTVYHVNMATLTMTPITLPTTGINATTLFFPILFHDHKLYGMAQRLSDGKALLYVINLTNTGAPTISEFMGLHDNTTNTANWRNTIPDSQIRYSVKFIGVIGDLIIFSPHSSTDVNGDGINEHSEIYWVNKHDNTKAGHYNTGNVGIQTIRFTQDEVYYSYVASPQYNWKKISQVGTGAAATGQQTEVFPLSASSPTGMQYLNSRLVTGDLSENFREIDTTTYTVKTKQYPKGSGTPSISWSLIYACSQSCQGNAANYNPSTLTTGSRSFARADKTMQEITFHE</sequence>
<evidence type="ECO:0000256" key="1">
    <source>
        <dbReference type="SAM" id="SignalP"/>
    </source>
</evidence>